<evidence type="ECO:0000313" key="5">
    <source>
        <dbReference type="Proteomes" id="UP001390963"/>
    </source>
</evidence>
<proteinExistence type="predicted"/>
<comment type="caution">
    <text evidence="2">The sequence shown here is derived from an EMBL/GenBank/DDBJ whole genome shotgun (WGS) entry which is preliminary data.</text>
</comment>
<keyword evidence="1" id="KW-0812">Transmembrane</keyword>
<name>A0AB35YZ93_9FLAO</name>
<gene>
    <name evidence="3" type="ORF">VZD24_08900</name>
    <name evidence="2" type="ORF">VZD85_10440</name>
</gene>
<reference evidence="2 5" key="1">
    <citation type="submission" date="2024-01" db="EMBL/GenBank/DDBJ databases">
        <title>Aequorivita flavus sp. nov., isolated from deep-sea sediment.</title>
        <authorList>
            <person name="Chen X."/>
        </authorList>
    </citation>
    <scope>NUCLEOTIDE SEQUENCE</scope>
    <source>
        <strain evidence="2">MCCC 1A16923</strain>
        <strain evidence="3 5">MCCC 1A16935</strain>
    </source>
</reference>
<dbReference type="AlphaFoldDB" id="A0AB35YZ93"/>
<accession>A0AB35YZ93</accession>
<protein>
    <recommendedName>
        <fullName evidence="6">DUF4870 domain-containing protein</fullName>
    </recommendedName>
</protein>
<evidence type="ECO:0000313" key="2">
    <source>
        <dbReference type="EMBL" id="MEM0518772.1"/>
    </source>
</evidence>
<feature type="transmembrane region" description="Helical" evidence="1">
    <location>
        <begin position="12"/>
        <end position="28"/>
    </location>
</feature>
<evidence type="ECO:0008006" key="6">
    <source>
        <dbReference type="Google" id="ProtNLM"/>
    </source>
</evidence>
<dbReference type="RefSeq" id="WP_279448216.1">
    <property type="nucleotide sequence ID" value="NZ_JAZBJM010000006.1"/>
</dbReference>
<evidence type="ECO:0000313" key="4">
    <source>
        <dbReference type="Proteomes" id="UP001388259"/>
    </source>
</evidence>
<feature type="transmembrane region" description="Helical" evidence="1">
    <location>
        <begin position="40"/>
        <end position="60"/>
    </location>
</feature>
<dbReference type="EMBL" id="JBANCF010000006">
    <property type="protein sequence ID" value="MEM0573631.1"/>
    <property type="molecule type" value="Genomic_DNA"/>
</dbReference>
<dbReference type="EMBL" id="JAZBJM010000006">
    <property type="protein sequence ID" value="MEM0518772.1"/>
    <property type="molecule type" value="Genomic_DNA"/>
</dbReference>
<keyword evidence="1" id="KW-0472">Membrane</keyword>
<dbReference type="Proteomes" id="UP001390963">
    <property type="component" value="Unassembled WGS sequence"/>
</dbReference>
<dbReference type="Proteomes" id="UP001388259">
    <property type="component" value="Unassembled WGS sequence"/>
</dbReference>
<feature type="transmembrane region" description="Helical" evidence="1">
    <location>
        <begin position="66"/>
        <end position="85"/>
    </location>
</feature>
<keyword evidence="5" id="KW-1185">Reference proteome</keyword>
<evidence type="ECO:0000256" key="1">
    <source>
        <dbReference type="SAM" id="Phobius"/>
    </source>
</evidence>
<sequence>MKTSPAGKSTALIAYAPFVGFLIAYFINRDEQHEFATWHIKNMFGLFILFVVAMVVQSQINLTAGDVLWVICFVLWLYSWAMAYFNKRQAIPILSEKFQEWFTFLS</sequence>
<evidence type="ECO:0000313" key="3">
    <source>
        <dbReference type="EMBL" id="MEM0573631.1"/>
    </source>
</evidence>
<keyword evidence="1" id="KW-1133">Transmembrane helix</keyword>
<organism evidence="2 4">
    <name type="scientific">Aequorivita flava</name>
    <dbReference type="NCBI Taxonomy" id="3114371"/>
    <lineage>
        <taxon>Bacteria</taxon>
        <taxon>Pseudomonadati</taxon>
        <taxon>Bacteroidota</taxon>
        <taxon>Flavobacteriia</taxon>
        <taxon>Flavobacteriales</taxon>
        <taxon>Flavobacteriaceae</taxon>
        <taxon>Aequorivita</taxon>
    </lineage>
</organism>